<protein>
    <recommendedName>
        <fullName evidence="1">Bacterial mobilisation domain-containing protein</fullName>
    </recommendedName>
</protein>
<evidence type="ECO:0000313" key="2">
    <source>
        <dbReference type="EMBL" id="ENV45868.1"/>
    </source>
</evidence>
<organism evidence="2 3">
    <name type="scientific">Acinetobacter schindleri CIP 107287</name>
    <dbReference type="NCBI Taxonomy" id="1217988"/>
    <lineage>
        <taxon>Bacteria</taxon>
        <taxon>Pseudomonadati</taxon>
        <taxon>Pseudomonadota</taxon>
        <taxon>Gammaproteobacteria</taxon>
        <taxon>Moraxellales</taxon>
        <taxon>Moraxellaceae</taxon>
        <taxon>Acinetobacter</taxon>
    </lineage>
</organism>
<dbReference type="Proteomes" id="UP000018440">
    <property type="component" value="Unassembled WGS sequence"/>
</dbReference>
<sequence length="167" mass="19700">MKKPKRDIIKRLRFLPAQAVQLEWLLKKQNVIFTDYVHGLIRYEFQKNIHGVLEQQKEEEGSVNFRKRRRGEKSITRPAPAMDPLFLREVGRIGNNVNQIARSLNFLCLAQQNQIQRFSFLECVEILELIQIELHQCLDAIHPYKLSDQAYKKQKDRAIKIATDTSR</sequence>
<proteinExistence type="predicted"/>
<dbReference type="RefSeq" id="WP_004897626.1">
    <property type="nucleotide sequence ID" value="NZ_KB849588.1"/>
</dbReference>
<accession>N9APB3</accession>
<dbReference type="EMBL" id="APPQ01000013">
    <property type="protein sequence ID" value="ENV45868.1"/>
    <property type="molecule type" value="Genomic_DNA"/>
</dbReference>
<evidence type="ECO:0000313" key="3">
    <source>
        <dbReference type="Proteomes" id="UP000018440"/>
    </source>
</evidence>
<reference evidence="2 3" key="1">
    <citation type="submission" date="2013-02" db="EMBL/GenBank/DDBJ databases">
        <title>The Genome Sequence of Acinetobacter schindleri CIP 107287.</title>
        <authorList>
            <consortium name="The Broad Institute Genome Sequencing Platform"/>
            <consortium name="The Broad Institute Genome Sequencing Center for Infectious Disease"/>
            <person name="Cerqueira G."/>
            <person name="Feldgarden M."/>
            <person name="Courvalin P."/>
            <person name="Perichon B."/>
            <person name="Grillot-Courvalin C."/>
            <person name="Clermont D."/>
            <person name="Rocha E."/>
            <person name="Yoon E.-J."/>
            <person name="Nemec A."/>
            <person name="Walker B."/>
            <person name="Young S.K."/>
            <person name="Zeng Q."/>
            <person name="Gargeya S."/>
            <person name="Fitzgerald M."/>
            <person name="Haas B."/>
            <person name="Abouelleil A."/>
            <person name="Alvarado L."/>
            <person name="Arachchi H.M."/>
            <person name="Berlin A.M."/>
            <person name="Chapman S.B."/>
            <person name="Dewar J."/>
            <person name="Goldberg J."/>
            <person name="Griggs A."/>
            <person name="Gujja S."/>
            <person name="Hansen M."/>
            <person name="Howarth C."/>
            <person name="Imamovic A."/>
            <person name="Larimer J."/>
            <person name="McCowan C."/>
            <person name="Murphy C."/>
            <person name="Neiman D."/>
            <person name="Pearson M."/>
            <person name="Priest M."/>
            <person name="Roberts A."/>
            <person name="Saif S."/>
            <person name="Shea T."/>
            <person name="Sisk P."/>
            <person name="Sykes S."/>
            <person name="Wortman J."/>
            <person name="Nusbaum C."/>
            <person name="Birren B."/>
        </authorList>
    </citation>
    <scope>NUCLEOTIDE SEQUENCE [LARGE SCALE GENOMIC DNA]</scope>
    <source>
        <strain evidence="2 3">CIP 107287</strain>
    </source>
</reference>
<dbReference type="PATRIC" id="fig|1217988.3.peg.164"/>
<dbReference type="HOGENOM" id="CLU_128593_0_0_6"/>
<dbReference type="Pfam" id="PF05713">
    <property type="entry name" value="MobC"/>
    <property type="match status" value="1"/>
</dbReference>
<evidence type="ECO:0000259" key="1">
    <source>
        <dbReference type="Pfam" id="PF05713"/>
    </source>
</evidence>
<name>N9APB3_9GAMM</name>
<feature type="domain" description="Bacterial mobilisation" evidence="1">
    <location>
        <begin position="87"/>
        <end position="136"/>
    </location>
</feature>
<dbReference type="AlphaFoldDB" id="N9APB3"/>
<gene>
    <name evidence="2" type="ORF">F955_00180</name>
</gene>
<comment type="caution">
    <text evidence="2">The sequence shown here is derived from an EMBL/GenBank/DDBJ whole genome shotgun (WGS) entry which is preliminary data.</text>
</comment>
<dbReference type="InterPro" id="IPR008687">
    <property type="entry name" value="MobC"/>
</dbReference>